<evidence type="ECO:0000313" key="10">
    <source>
        <dbReference type="EMBL" id="MBF6056881.1"/>
    </source>
</evidence>
<reference evidence="10 11" key="1">
    <citation type="submission" date="2020-11" db="EMBL/GenBank/DDBJ databases">
        <title>Sulfur oxidizing isolate from Hospital Hole Sinkhole.</title>
        <authorList>
            <person name="Scott K.M."/>
        </authorList>
    </citation>
    <scope>NUCLEOTIDE SEQUENCE [LARGE SCALE GENOMIC DNA]</scope>
    <source>
        <strain evidence="10 11">HH1</strain>
    </source>
</reference>
<evidence type="ECO:0000259" key="7">
    <source>
        <dbReference type="Pfam" id="PF02601"/>
    </source>
</evidence>
<feature type="coiled-coil region" evidence="6">
    <location>
        <begin position="357"/>
        <end position="384"/>
    </location>
</feature>
<evidence type="ECO:0000256" key="5">
    <source>
        <dbReference type="RuleBase" id="RU004355"/>
    </source>
</evidence>
<dbReference type="RefSeq" id="WP_194947239.1">
    <property type="nucleotide sequence ID" value="NZ_JACBGI020000001.1"/>
</dbReference>
<evidence type="ECO:0000256" key="1">
    <source>
        <dbReference type="ARBA" id="ARBA00022490"/>
    </source>
</evidence>
<keyword evidence="6" id="KW-0175">Coiled coil</keyword>
<evidence type="ECO:0000256" key="6">
    <source>
        <dbReference type="SAM" id="Coils"/>
    </source>
</evidence>
<name>A0ABS0BY54_9GAMM</name>
<dbReference type="EC" id="3.1.11.6" evidence="5"/>
<feature type="domain" description="OB-fold nucleic acid binding" evidence="8">
    <location>
        <begin position="68"/>
        <end position="172"/>
    </location>
</feature>
<evidence type="ECO:0000256" key="4">
    <source>
        <dbReference type="ARBA" id="ARBA00022839"/>
    </source>
</evidence>
<proteinExistence type="inferred from homology"/>
<dbReference type="Pfam" id="PF18974">
    <property type="entry name" value="DUF5710"/>
    <property type="match status" value="1"/>
</dbReference>
<comment type="subcellular location">
    <subcellularLocation>
        <location evidence="5">Cytoplasm</location>
    </subcellularLocation>
</comment>
<evidence type="ECO:0000259" key="9">
    <source>
        <dbReference type="Pfam" id="PF18974"/>
    </source>
</evidence>
<dbReference type="InterPro" id="IPR020579">
    <property type="entry name" value="Exonuc_VII_lsu_C"/>
</dbReference>
<keyword evidence="3 5" id="KW-0378">Hydrolase</keyword>
<feature type="domain" description="DUF5710" evidence="9">
    <location>
        <begin position="2"/>
        <end position="46"/>
    </location>
</feature>
<feature type="domain" description="Exonuclease VII large subunit C-terminal" evidence="7">
    <location>
        <begin position="197"/>
        <end position="513"/>
    </location>
</feature>
<dbReference type="CDD" id="cd04489">
    <property type="entry name" value="ExoVII_LU_OBF"/>
    <property type="match status" value="1"/>
</dbReference>
<dbReference type="InterPro" id="IPR003753">
    <property type="entry name" value="Exonuc_VII_L"/>
</dbReference>
<dbReference type="PANTHER" id="PTHR30008:SF0">
    <property type="entry name" value="EXODEOXYRIBONUCLEASE 7 LARGE SUBUNIT"/>
    <property type="match status" value="1"/>
</dbReference>
<dbReference type="NCBIfam" id="TIGR00237">
    <property type="entry name" value="xseA"/>
    <property type="match status" value="1"/>
</dbReference>
<comment type="catalytic activity">
    <reaction evidence="5">
        <text>Exonucleolytic cleavage in either 5'- to 3'- or 3'- to 5'-direction to yield nucleoside 5'-phosphates.</text>
        <dbReference type="EC" id="3.1.11.6"/>
    </reaction>
</comment>
<dbReference type="Proteomes" id="UP001193680">
    <property type="component" value="Unassembled WGS sequence"/>
</dbReference>
<accession>A0ABS0BY54</accession>
<evidence type="ECO:0000313" key="11">
    <source>
        <dbReference type="Proteomes" id="UP001193680"/>
    </source>
</evidence>
<keyword evidence="11" id="KW-1185">Reference proteome</keyword>
<evidence type="ECO:0000256" key="3">
    <source>
        <dbReference type="ARBA" id="ARBA00022801"/>
    </source>
</evidence>
<evidence type="ECO:0000256" key="2">
    <source>
        <dbReference type="ARBA" id="ARBA00022722"/>
    </source>
</evidence>
<comment type="caution">
    <text evidence="10">The sequence shown here is derived from an EMBL/GenBank/DDBJ whole genome shotgun (WGS) entry which is preliminary data.</text>
</comment>
<organism evidence="10 11">
    <name type="scientific">Thiomicrorhabdus heinhorstiae</name>
    <dbReference type="NCBI Taxonomy" id="2748010"/>
    <lineage>
        <taxon>Bacteria</taxon>
        <taxon>Pseudomonadati</taxon>
        <taxon>Pseudomonadota</taxon>
        <taxon>Gammaproteobacteria</taxon>
        <taxon>Thiotrichales</taxon>
        <taxon>Piscirickettsiaceae</taxon>
        <taxon>Thiomicrorhabdus</taxon>
    </lineage>
</organism>
<gene>
    <name evidence="10" type="ORF">H8792_000840</name>
</gene>
<dbReference type="Pfam" id="PF13742">
    <property type="entry name" value="tRNA_anti_2"/>
    <property type="match status" value="1"/>
</dbReference>
<keyword evidence="2 5" id="KW-0540">Nuclease</keyword>
<keyword evidence="4 5" id="KW-0269">Exonuclease</keyword>
<sequence>MIFLQVPFPEKDQAKSLGARWDAVSKLWYIPEHLLDQKEQFSKWLPLAVDESSVLEEENTEEIKAQSLSLVMRQVQRSLRQYFSKALWLTAEIANLNNNRGHLYLELTESDQQGRVLASCRATIWKSQAEMILKRFSDATGSQLEKGLKVLCLAEVNFHEIYGFSLNIQEIDPNYTLGELQQQQQKIRLALKTAGIFENNRTQLLKEDFQRIAVIAPPDAAGLGDFRADANLLQKHQLCEFTYFYSSFQGQSTEQDLLTSIEAVHAIHAKHPFDALVIIRGGGSKLDLNQLNIESVARQICLAKLPVLTGIGHERDLTILDEVANRHFDTPSKVIGFIRQSIFQQAQQAKYNWQQISTQSQLRLKHASQNMERLQQQISQSSQLQLAQWKSRLEPMITRVQHETNTAVRLKNQALAQYYTSIAAQTKPKLEWKSEQLDELMSRIHQQGLWQLKHKKETIRQWIGFVLSAGPQSQLERGFALVYDQKQQPVINKQQALNEQSLTIEFVDGKIQVDVQAQQELI</sequence>
<dbReference type="InterPro" id="IPR043764">
    <property type="entry name" value="DUF5710"/>
</dbReference>
<dbReference type="InterPro" id="IPR025824">
    <property type="entry name" value="OB-fold_nuc-bd_dom"/>
</dbReference>
<keyword evidence="1" id="KW-0963">Cytoplasm</keyword>
<protein>
    <recommendedName>
        <fullName evidence="5">Exodeoxyribonuclease 7 large subunit</fullName>
        <ecNumber evidence="5">3.1.11.6</ecNumber>
    </recommendedName>
</protein>
<comment type="similarity">
    <text evidence="5">Belongs to the XseA family.</text>
</comment>
<dbReference type="Pfam" id="PF02601">
    <property type="entry name" value="Exonuc_VII_L"/>
    <property type="match status" value="1"/>
</dbReference>
<evidence type="ECO:0000259" key="8">
    <source>
        <dbReference type="Pfam" id="PF13742"/>
    </source>
</evidence>
<dbReference type="PANTHER" id="PTHR30008">
    <property type="entry name" value="EXODEOXYRIBONUCLEASE 7 LARGE SUBUNIT"/>
    <property type="match status" value="1"/>
</dbReference>
<dbReference type="EMBL" id="JACBGI020000001">
    <property type="protein sequence ID" value="MBF6056881.1"/>
    <property type="molecule type" value="Genomic_DNA"/>
</dbReference>